<dbReference type="RefSeq" id="WP_265682870.1">
    <property type="nucleotide sequence ID" value="NZ_CP120863.1"/>
</dbReference>
<evidence type="ECO:0000313" key="3">
    <source>
        <dbReference type="EMBL" id="WFE90786.1"/>
    </source>
</evidence>
<dbReference type="GO" id="GO:0003677">
    <property type="term" value="F:DNA binding"/>
    <property type="evidence" value="ECO:0007669"/>
    <property type="project" value="UniProtKB-KW"/>
</dbReference>
<keyword evidence="1" id="KW-0812">Transmembrane</keyword>
<organism evidence="3 4">
    <name type="scientific">Roseibium porphyridii</name>
    <dbReference type="NCBI Taxonomy" id="2866279"/>
    <lineage>
        <taxon>Bacteria</taxon>
        <taxon>Pseudomonadati</taxon>
        <taxon>Pseudomonadota</taxon>
        <taxon>Alphaproteobacteria</taxon>
        <taxon>Hyphomicrobiales</taxon>
        <taxon>Stappiaceae</taxon>
        <taxon>Roseibium</taxon>
    </lineage>
</organism>
<dbReference type="InterPro" id="IPR007492">
    <property type="entry name" value="LytTR_DNA-bd_dom"/>
</dbReference>
<feature type="transmembrane region" description="Helical" evidence="1">
    <location>
        <begin position="70"/>
        <end position="96"/>
    </location>
</feature>
<proteinExistence type="predicted"/>
<keyword evidence="1" id="KW-0472">Membrane</keyword>
<evidence type="ECO:0000313" key="4">
    <source>
        <dbReference type="Proteomes" id="UP001209803"/>
    </source>
</evidence>
<name>A0ABY8F6C6_9HYPH</name>
<protein>
    <submittedName>
        <fullName evidence="3">LytTR family DNA-binding domain-containing protein</fullName>
    </submittedName>
</protein>
<evidence type="ECO:0000256" key="1">
    <source>
        <dbReference type="SAM" id="Phobius"/>
    </source>
</evidence>
<dbReference type="Gene3D" id="2.40.50.1020">
    <property type="entry name" value="LytTr DNA-binding domain"/>
    <property type="match status" value="1"/>
</dbReference>
<sequence>MIRSYIAQVTFLCLAAALLLAASQAMRPEGWTLASLYGYWLIRVLIEAALFVAFFEFIDRVPGLKSRIWPVAAIAAVVSLFPFALSITALDLILGLPELDGLNASALPAASSTGTTATGISHIGSFFREVVYLSDNHLALCLLLTAPKLFVFSANSQTGTNAVSQVQSDTAETAISTEKPELQDTPLAPVDTGYGRHLETPLEGDLLRVEAQEHYVRLVSETDSRMLLYRFNDIVAELPDNDGMQVHRSHWVAYEAVVGHSRENGRLWLDLKDGSKVPVSRKYADDVDARFGKEATTQKKAVN</sequence>
<dbReference type="PROSITE" id="PS50930">
    <property type="entry name" value="HTH_LYTTR"/>
    <property type="match status" value="1"/>
</dbReference>
<keyword evidence="3" id="KW-0238">DNA-binding</keyword>
<dbReference type="Pfam" id="PF04397">
    <property type="entry name" value="LytTR"/>
    <property type="match status" value="1"/>
</dbReference>
<accession>A0ABY8F6C6</accession>
<dbReference type="EMBL" id="CP120863">
    <property type="protein sequence ID" value="WFE90786.1"/>
    <property type="molecule type" value="Genomic_DNA"/>
</dbReference>
<keyword evidence="4" id="KW-1185">Reference proteome</keyword>
<dbReference type="SMART" id="SM00850">
    <property type="entry name" value="LytTR"/>
    <property type="match status" value="1"/>
</dbReference>
<reference evidence="3 4" key="1">
    <citation type="submission" date="2023-03" db="EMBL/GenBank/DDBJ databases">
        <title>Roseibium porphyridii sp. nov. and Roseibium rhodosorbium sp. nov. isolated from marine algae, Porphyridium cruentum and Rhodosorus marinus, respectively.</title>
        <authorList>
            <person name="Lee M.W."/>
            <person name="Choi B.J."/>
            <person name="Lee J.K."/>
            <person name="Choi D.G."/>
            <person name="Baek J.H."/>
            <person name="Bayburt H."/>
            <person name="Kim J.M."/>
            <person name="Han D.M."/>
            <person name="Kim K.H."/>
            <person name="Jeon C.O."/>
        </authorList>
    </citation>
    <scope>NUCLEOTIDE SEQUENCE [LARGE SCALE GENOMIC DNA]</scope>
    <source>
        <strain evidence="3 4">KMA01</strain>
    </source>
</reference>
<feature type="transmembrane region" description="Helical" evidence="1">
    <location>
        <begin position="37"/>
        <end position="58"/>
    </location>
</feature>
<gene>
    <name evidence="3" type="ORF">K1718_05420</name>
</gene>
<dbReference type="Proteomes" id="UP001209803">
    <property type="component" value="Chromosome"/>
</dbReference>
<feature type="domain" description="HTH LytTR-type" evidence="2">
    <location>
        <begin position="205"/>
        <end position="293"/>
    </location>
</feature>
<evidence type="ECO:0000259" key="2">
    <source>
        <dbReference type="PROSITE" id="PS50930"/>
    </source>
</evidence>
<keyword evidence="1" id="KW-1133">Transmembrane helix</keyword>